<dbReference type="PANTHER" id="PTHR42899">
    <property type="entry name" value="SPERMATOGENESIS-ASSOCIATED PROTEIN 20"/>
    <property type="match status" value="1"/>
</dbReference>
<evidence type="ECO:0000313" key="2">
    <source>
        <dbReference type="EMBL" id="MDQ0892992.1"/>
    </source>
</evidence>
<reference evidence="2 3" key="1">
    <citation type="submission" date="2023-07" db="EMBL/GenBank/DDBJ databases">
        <title>Comparative genomics of wheat-associated soil bacteria to identify genetic determinants of phenazine resistance.</title>
        <authorList>
            <person name="Mouncey N."/>
        </authorList>
    </citation>
    <scope>NUCLEOTIDE SEQUENCE [LARGE SCALE GENOMIC DNA]</scope>
    <source>
        <strain evidence="2 3">V3I3</strain>
    </source>
</reference>
<dbReference type="Gene3D" id="3.40.30.10">
    <property type="entry name" value="Glutaredoxin"/>
    <property type="match status" value="1"/>
</dbReference>
<dbReference type="InterPro" id="IPR008928">
    <property type="entry name" value="6-hairpin_glycosidase_sf"/>
</dbReference>
<evidence type="ECO:0000313" key="3">
    <source>
        <dbReference type="Proteomes" id="UP001239083"/>
    </source>
</evidence>
<keyword evidence="3" id="KW-1185">Reference proteome</keyword>
<dbReference type="PIRSF" id="PIRSF006402">
    <property type="entry name" value="UCP006402_thioredoxin"/>
    <property type="match status" value="1"/>
</dbReference>
<organism evidence="2 3">
    <name type="scientific">Agromyces ramosus</name>
    <dbReference type="NCBI Taxonomy" id="33879"/>
    <lineage>
        <taxon>Bacteria</taxon>
        <taxon>Bacillati</taxon>
        <taxon>Actinomycetota</taxon>
        <taxon>Actinomycetes</taxon>
        <taxon>Micrococcales</taxon>
        <taxon>Microbacteriaceae</taxon>
        <taxon>Agromyces</taxon>
    </lineage>
</organism>
<dbReference type="RefSeq" id="WP_307039054.1">
    <property type="nucleotide sequence ID" value="NZ_JAUSYY010000001.1"/>
</dbReference>
<dbReference type="InterPro" id="IPR024705">
    <property type="entry name" value="Ssp411"/>
</dbReference>
<dbReference type="Pfam" id="PF03190">
    <property type="entry name" value="Thioredox_DsbH"/>
    <property type="match status" value="1"/>
</dbReference>
<protein>
    <submittedName>
        <fullName evidence="2">Uncharacterized protein YyaL (SSP411 family)</fullName>
    </submittedName>
</protein>
<comment type="caution">
    <text evidence="2">The sequence shown here is derived from an EMBL/GenBank/DDBJ whole genome shotgun (WGS) entry which is preliminary data.</text>
</comment>
<dbReference type="SUPFAM" id="SSF48208">
    <property type="entry name" value="Six-hairpin glycosidases"/>
    <property type="match status" value="1"/>
</dbReference>
<dbReference type="InterPro" id="IPR004879">
    <property type="entry name" value="Ssp411-like_TRX"/>
</dbReference>
<feature type="domain" description="Spermatogenesis-associated protein 20-like TRX" evidence="1">
    <location>
        <begin position="4"/>
        <end position="163"/>
    </location>
</feature>
<evidence type="ECO:0000259" key="1">
    <source>
        <dbReference type="Pfam" id="PF03190"/>
    </source>
</evidence>
<sequence>MGHRLADSTSPYLRAHASNPVDWYQWGEAAFAAAHERDVPILISIGYATCHWCHVMARESFSDPEVARVLNEGFVAIKVDREEHPDVDASYLAAASAFTRQLGWPLTVFATPEGRTFYAGTYFPPRAAPNMPSFTQVLEAVGEAWRERRPQLDETAAAVADALVAASVADTSGALPSTEQLQGAVEALARDEDRLYGGFGGAPKFPVAPVLGFLTASGDRGRTIARRTLELMGASPLRDRVDGGFFRYATRADWSEPHYERMLTDNALLLDVAVDLARSEDLEGGSEAIARGVAGFLTGRMQLPSGGFASAQDSESVIDGARSEGGYYHRDAAGRAGLEPPSLDQKVLTGWNGLAIGALARAAFAFDDDELLASGRRAAGFVLEHHVHSDRLVRSSLDGTVSSATATLEDTGMLAGGLLDLASATGEASYAVVARSLVDAAVRAADASAVPFAAPGGADPVLAARGLALPSDPAEGATPSALTSCAHAAWRLYLLGAGEEYREVAATAMRSVAGLALERPLAFGSALQLMARMAAPIVQLVTVVPDADVAAEPTIAELVASTRRHEASVAVIVTEAQARAFAGAGFELFEGRPAGDHRAAAYRCRTFVCALPVSDAAALDALAVER</sequence>
<dbReference type="EMBL" id="JAUSYY010000001">
    <property type="protein sequence ID" value="MDQ0892992.1"/>
    <property type="molecule type" value="Genomic_DNA"/>
</dbReference>
<gene>
    <name evidence="2" type="ORF">QFZ26_000547</name>
</gene>
<dbReference type="Proteomes" id="UP001239083">
    <property type="component" value="Unassembled WGS sequence"/>
</dbReference>
<dbReference type="PANTHER" id="PTHR42899:SF1">
    <property type="entry name" value="SPERMATOGENESIS-ASSOCIATED PROTEIN 20"/>
    <property type="match status" value="1"/>
</dbReference>
<accession>A0ABU0R5G0</accession>
<dbReference type="InterPro" id="IPR036249">
    <property type="entry name" value="Thioredoxin-like_sf"/>
</dbReference>
<dbReference type="SUPFAM" id="SSF52833">
    <property type="entry name" value="Thioredoxin-like"/>
    <property type="match status" value="1"/>
</dbReference>
<name>A0ABU0R5G0_9MICO</name>
<proteinExistence type="predicted"/>
<dbReference type="CDD" id="cd02955">
    <property type="entry name" value="SSP411"/>
    <property type="match status" value="1"/>
</dbReference>